<evidence type="ECO:0000256" key="2">
    <source>
        <dbReference type="ARBA" id="ARBA00008914"/>
    </source>
</evidence>
<evidence type="ECO:0000256" key="6">
    <source>
        <dbReference type="ARBA" id="ARBA00023136"/>
    </source>
</evidence>
<feature type="region of interest" description="Disordered" evidence="8">
    <location>
        <begin position="78"/>
        <end position="124"/>
    </location>
</feature>
<evidence type="ECO:0000256" key="3">
    <source>
        <dbReference type="ARBA" id="ARBA00022475"/>
    </source>
</evidence>
<keyword evidence="6 7" id="KW-0472">Membrane</keyword>
<dbReference type="EMBL" id="QFOD01000002">
    <property type="protein sequence ID" value="PZP35879.1"/>
    <property type="molecule type" value="Genomic_DNA"/>
</dbReference>
<dbReference type="GO" id="GO:0005886">
    <property type="term" value="C:plasma membrane"/>
    <property type="evidence" value="ECO:0007669"/>
    <property type="project" value="UniProtKB-SubCell"/>
</dbReference>
<dbReference type="GO" id="GO:0016301">
    <property type="term" value="F:kinase activity"/>
    <property type="evidence" value="ECO:0007669"/>
    <property type="project" value="UniProtKB-KW"/>
</dbReference>
<organism evidence="11 12">
    <name type="scientific">Roseateles depolymerans</name>
    <dbReference type="NCBI Taxonomy" id="76731"/>
    <lineage>
        <taxon>Bacteria</taxon>
        <taxon>Pseudomonadati</taxon>
        <taxon>Pseudomonadota</taxon>
        <taxon>Betaproteobacteria</taxon>
        <taxon>Burkholderiales</taxon>
        <taxon>Sphaerotilaceae</taxon>
        <taxon>Roseateles</taxon>
    </lineage>
</organism>
<comment type="caution">
    <text evidence="11">The sequence shown here is derived from an EMBL/GenBank/DDBJ whole genome shotgun (WGS) entry which is preliminary data.</text>
</comment>
<protein>
    <submittedName>
        <fullName evidence="11">Histidine kinase</fullName>
    </submittedName>
</protein>
<gene>
    <name evidence="11" type="ORF">DI603_02440</name>
</gene>
<comment type="similarity">
    <text evidence="2">Belongs to the MotB family.</text>
</comment>
<evidence type="ECO:0000256" key="1">
    <source>
        <dbReference type="ARBA" id="ARBA00004162"/>
    </source>
</evidence>
<dbReference type="SUPFAM" id="SSF103088">
    <property type="entry name" value="OmpA-like"/>
    <property type="match status" value="1"/>
</dbReference>
<dbReference type="Pfam" id="PF00691">
    <property type="entry name" value="OmpA"/>
    <property type="match status" value="1"/>
</dbReference>
<dbReference type="InterPro" id="IPR036737">
    <property type="entry name" value="OmpA-like_sf"/>
</dbReference>
<dbReference type="PANTHER" id="PTHR30329:SF21">
    <property type="entry name" value="LIPOPROTEIN YIAD-RELATED"/>
    <property type="match status" value="1"/>
</dbReference>
<keyword evidence="4 9" id="KW-0812">Transmembrane</keyword>
<evidence type="ECO:0000256" key="7">
    <source>
        <dbReference type="PROSITE-ProRule" id="PRU00473"/>
    </source>
</evidence>
<comment type="subcellular location">
    <subcellularLocation>
        <location evidence="1">Cell membrane</location>
        <topology evidence="1">Single-pass membrane protein</topology>
    </subcellularLocation>
</comment>
<sequence>MKGGRAHHDATVVKKVSRRAEDDGHGGAWKVAFADFCLALLCLFLVLWLLASRNSERLQVVLKAAGANLIDEGQGMHDTLANGTKGSMIERFPVPSRSESPSPGDPDHGSADPRLGKPSLDSPEQLRDLAKRITKLAAEEGLQGHLRTEVTPMGLRLQLHDTDTSGMFERGSAQPSPRLTALMRKLGPMLAQIRNQLLIVGHTDSTQYQDKSPGAFSNWALSSHRAMAARHELLLGGMPESSVLQVVGMADAAPLNPGKPAEAANRRIELFLLTSTQSQSIAAMYGPFPPSASGVEEQVRNAIAPVSR</sequence>
<keyword evidence="11" id="KW-0418">Kinase</keyword>
<dbReference type="AlphaFoldDB" id="A0A2W5G1Q6"/>
<feature type="compositionally biased region" description="Basic and acidic residues" evidence="8">
    <location>
        <begin position="105"/>
        <end position="115"/>
    </location>
</feature>
<dbReference type="Gene3D" id="3.30.1330.60">
    <property type="entry name" value="OmpA-like domain"/>
    <property type="match status" value="1"/>
</dbReference>
<dbReference type="Pfam" id="PF13677">
    <property type="entry name" value="MotB_plug"/>
    <property type="match status" value="1"/>
</dbReference>
<evidence type="ECO:0000256" key="8">
    <source>
        <dbReference type="SAM" id="MobiDB-lite"/>
    </source>
</evidence>
<dbReference type="InterPro" id="IPR006665">
    <property type="entry name" value="OmpA-like"/>
</dbReference>
<keyword evidence="11" id="KW-0808">Transferase</keyword>
<dbReference type="InterPro" id="IPR050330">
    <property type="entry name" value="Bact_OuterMem_StrucFunc"/>
</dbReference>
<name>A0A2W5G1Q6_9BURK</name>
<accession>A0A2W5G1Q6</accession>
<evidence type="ECO:0000313" key="11">
    <source>
        <dbReference type="EMBL" id="PZP35879.1"/>
    </source>
</evidence>
<dbReference type="CDD" id="cd07185">
    <property type="entry name" value="OmpA_C-like"/>
    <property type="match status" value="1"/>
</dbReference>
<dbReference type="PROSITE" id="PS51123">
    <property type="entry name" value="OMPA_2"/>
    <property type="match status" value="1"/>
</dbReference>
<keyword evidence="5 9" id="KW-1133">Transmembrane helix</keyword>
<evidence type="ECO:0000256" key="5">
    <source>
        <dbReference type="ARBA" id="ARBA00022989"/>
    </source>
</evidence>
<feature type="domain" description="OmpA-like" evidence="10">
    <location>
        <begin position="155"/>
        <end position="276"/>
    </location>
</feature>
<keyword evidence="3" id="KW-1003">Cell membrane</keyword>
<evidence type="ECO:0000256" key="4">
    <source>
        <dbReference type="ARBA" id="ARBA00022692"/>
    </source>
</evidence>
<feature type="region of interest" description="Disordered" evidence="8">
    <location>
        <begin position="1"/>
        <end position="23"/>
    </location>
</feature>
<feature type="transmembrane region" description="Helical" evidence="9">
    <location>
        <begin position="31"/>
        <end position="51"/>
    </location>
</feature>
<dbReference type="PANTHER" id="PTHR30329">
    <property type="entry name" value="STATOR ELEMENT OF FLAGELLAR MOTOR COMPLEX"/>
    <property type="match status" value="1"/>
</dbReference>
<evidence type="ECO:0000313" key="12">
    <source>
        <dbReference type="Proteomes" id="UP000249633"/>
    </source>
</evidence>
<evidence type="ECO:0000256" key="9">
    <source>
        <dbReference type="SAM" id="Phobius"/>
    </source>
</evidence>
<evidence type="ECO:0000259" key="10">
    <source>
        <dbReference type="PROSITE" id="PS51123"/>
    </source>
</evidence>
<dbReference type="Proteomes" id="UP000249633">
    <property type="component" value="Unassembled WGS sequence"/>
</dbReference>
<dbReference type="InterPro" id="IPR025713">
    <property type="entry name" value="MotB-like_N_dom"/>
</dbReference>
<proteinExistence type="inferred from homology"/>
<reference evidence="11 12" key="1">
    <citation type="submission" date="2017-08" db="EMBL/GenBank/DDBJ databases">
        <title>Infants hospitalized years apart are colonized by the same room-sourced microbial strains.</title>
        <authorList>
            <person name="Brooks B."/>
            <person name="Olm M.R."/>
            <person name="Firek B.A."/>
            <person name="Baker R."/>
            <person name="Thomas B.C."/>
            <person name="Morowitz M.J."/>
            <person name="Banfield J.F."/>
        </authorList>
    </citation>
    <scope>NUCLEOTIDE SEQUENCE [LARGE SCALE GENOMIC DNA]</scope>
    <source>
        <strain evidence="11">S2_012_000_R2_81</strain>
    </source>
</reference>